<dbReference type="GO" id="GO:0003735">
    <property type="term" value="F:structural constituent of ribosome"/>
    <property type="evidence" value="ECO:0007669"/>
    <property type="project" value="InterPro"/>
</dbReference>
<keyword evidence="5" id="KW-0687">Ribonucleoprotein</keyword>
<dbReference type="Gene3D" id="3.40.630.30">
    <property type="match status" value="1"/>
</dbReference>
<protein>
    <recommendedName>
        <fullName evidence="8">N-acetyltransferase domain-containing protein</fullName>
    </recommendedName>
</protein>
<dbReference type="GO" id="GO:0005840">
    <property type="term" value="C:ribosome"/>
    <property type="evidence" value="ECO:0007669"/>
    <property type="project" value="UniProtKB-KW"/>
</dbReference>
<dbReference type="SUPFAM" id="SSF55729">
    <property type="entry name" value="Acyl-CoA N-acyltransferases (Nat)"/>
    <property type="match status" value="1"/>
</dbReference>
<dbReference type="GO" id="GO:0008080">
    <property type="term" value="F:N-acetyltransferase activity"/>
    <property type="evidence" value="ECO:0007669"/>
    <property type="project" value="InterPro"/>
</dbReference>
<dbReference type="Pfam" id="PF13302">
    <property type="entry name" value="Acetyltransf_3"/>
    <property type="match status" value="1"/>
</dbReference>
<dbReference type="PANTHER" id="PTHR13256:SF16">
    <property type="entry name" value="ALPHA_BETA-TUBULIN-N-ACETYLTRANSFERASE 9"/>
    <property type="match status" value="1"/>
</dbReference>
<dbReference type="Proteomes" id="UP000236290">
    <property type="component" value="Unassembled WGS sequence"/>
</dbReference>
<organism evidence="9 10">
    <name type="scientific">Trichoderma harzianum</name>
    <name type="common">Hypocrea lixii</name>
    <dbReference type="NCBI Taxonomy" id="5544"/>
    <lineage>
        <taxon>Eukaryota</taxon>
        <taxon>Fungi</taxon>
        <taxon>Dikarya</taxon>
        <taxon>Ascomycota</taxon>
        <taxon>Pezizomycotina</taxon>
        <taxon>Sordariomycetes</taxon>
        <taxon>Hypocreomycetidae</taxon>
        <taxon>Hypocreales</taxon>
        <taxon>Hypocreaceae</taxon>
        <taxon>Trichoderma</taxon>
    </lineage>
</organism>
<reference evidence="9 10" key="1">
    <citation type="submission" date="2017-02" db="EMBL/GenBank/DDBJ databases">
        <title>Genomes of Trichoderma spp. with biocontrol activity.</title>
        <authorList>
            <person name="Gardiner D."/>
            <person name="Kazan K."/>
            <person name="Vos C."/>
            <person name="Harvey P."/>
        </authorList>
    </citation>
    <scope>NUCLEOTIDE SEQUENCE [LARGE SCALE GENOMIC DNA]</scope>
    <source>
        <strain evidence="9 10">Tr1</strain>
    </source>
</reference>
<evidence type="ECO:0000256" key="3">
    <source>
        <dbReference type="ARBA" id="ARBA00022679"/>
    </source>
</evidence>
<keyword evidence="3" id="KW-0808">Transferase</keyword>
<dbReference type="PANTHER" id="PTHR13256">
    <property type="entry name" value="N-ACETYLTRANSFERASE 9"/>
    <property type="match status" value="1"/>
</dbReference>
<comment type="similarity">
    <text evidence="1">Belongs to the acetyltransferase family. GNAT subfamily.</text>
</comment>
<dbReference type="InterPro" id="IPR039135">
    <property type="entry name" value="NAT9-like"/>
</dbReference>
<dbReference type="OrthoDB" id="431691at2759"/>
<name>A0A2K0U6U9_TRIHA</name>
<feature type="domain" description="N-acetyltransferase" evidence="8">
    <location>
        <begin position="28"/>
        <end position="109"/>
    </location>
</feature>
<dbReference type="InterPro" id="IPR016181">
    <property type="entry name" value="Acyl_CoA_acyltransferase"/>
</dbReference>
<evidence type="ECO:0000259" key="8">
    <source>
        <dbReference type="Pfam" id="PF13302"/>
    </source>
</evidence>
<evidence type="ECO:0000256" key="2">
    <source>
        <dbReference type="ARBA" id="ARBA00010111"/>
    </source>
</evidence>
<accession>A0A2K0U6U9</accession>
<evidence type="ECO:0000256" key="7">
    <source>
        <dbReference type="SAM" id="MobiDB-lite"/>
    </source>
</evidence>
<feature type="region of interest" description="Disordered" evidence="7">
    <location>
        <begin position="167"/>
        <end position="188"/>
    </location>
</feature>
<dbReference type="AlphaFoldDB" id="A0A2K0U6U9"/>
<evidence type="ECO:0000256" key="5">
    <source>
        <dbReference type="ARBA" id="ARBA00023274"/>
    </source>
</evidence>
<dbReference type="Pfam" id="PF00468">
    <property type="entry name" value="Ribosomal_L34"/>
    <property type="match status" value="1"/>
</dbReference>
<evidence type="ECO:0000313" key="10">
    <source>
        <dbReference type="Proteomes" id="UP000236290"/>
    </source>
</evidence>
<keyword evidence="6" id="KW-0012">Acyltransferase</keyword>
<feature type="compositionally biased region" description="Low complexity" evidence="7">
    <location>
        <begin position="175"/>
        <end position="186"/>
    </location>
</feature>
<dbReference type="EMBL" id="MTYI01000080">
    <property type="protein sequence ID" value="PNP53500.1"/>
    <property type="molecule type" value="Genomic_DNA"/>
</dbReference>
<evidence type="ECO:0000256" key="6">
    <source>
        <dbReference type="ARBA" id="ARBA00023315"/>
    </source>
</evidence>
<dbReference type="GO" id="GO:0006412">
    <property type="term" value="P:translation"/>
    <property type="evidence" value="ECO:0007669"/>
    <property type="project" value="InterPro"/>
</dbReference>
<dbReference type="Gene3D" id="1.10.287.3980">
    <property type="match status" value="1"/>
</dbReference>
<evidence type="ECO:0000256" key="4">
    <source>
        <dbReference type="ARBA" id="ARBA00022980"/>
    </source>
</evidence>
<comment type="similarity">
    <text evidence="2">Belongs to the bacterial ribosomal protein bL34 family.</text>
</comment>
<gene>
    <name evidence="9" type="ORF">THARTR1_06194</name>
</gene>
<dbReference type="InterPro" id="IPR000271">
    <property type="entry name" value="Ribosomal_bL34"/>
</dbReference>
<proteinExistence type="inferred from homology"/>
<keyword evidence="4" id="KW-0689">Ribosomal protein</keyword>
<sequence length="253" mass="28719">MKGDINFFLYLANEDDDDEVAEPRESNTIRLTGEVDVMIANTQHRGKGVGEVAVRSILTYIRRNLPEILKEYAQGEKLDVQKVQLVGLMAKIKQENTGSRALFTKLGFKQEGEANYFGEVKMVMDWEEREREDMAKGLEYRELESHGVEDGTYTCLSPLRPTLTSTFRPNNSLTAPSPAAASPESADLVPTTAVSSHPALQGLQLRFGPRNTMNGHTRLVQKRRHGWLKRTRSKTGRRILQRRKLKGRRHVAW</sequence>
<comment type="caution">
    <text evidence="9">The sequence shown here is derived from an EMBL/GenBank/DDBJ whole genome shotgun (WGS) entry which is preliminary data.</text>
</comment>
<dbReference type="InterPro" id="IPR000182">
    <property type="entry name" value="GNAT_dom"/>
</dbReference>
<dbReference type="GO" id="GO:1990904">
    <property type="term" value="C:ribonucleoprotein complex"/>
    <property type="evidence" value="ECO:0007669"/>
    <property type="project" value="UniProtKB-KW"/>
</dbReference>
<evidence type="ECO:0000256" key="1">
    <source>
        <dbReference type="ARBA" id="ARBA00009342"/>
    </source>
</evidence>
<evidence type="ECO:0000313" key="9">
    <source>
        <dbReference type="EMBL" id="PNP53500.1"/>
    </source>
</evidence>